<dbReference type="Proteomes" id="UP000326340">
    <property type="component" value="Unassembled WGS sequence"/>
</dbReference>
<evidence type="ECO:0000313" key="3">
    <source>
        <dbReference type="Proteomes" id="UP000326340"/>
    </source>
</evidence>
<evidence type="ECO:0000313" key="2">
    <source>
        <dbReference type="EMBL" id="TQN67453.1"/>
    </source>
</evidence>
<dbReference type="AlphaFoldDB" id="A0A5Q4BKF5"/>
<accession>A0A5Q4BKF5</accession>
<feature type="region of interest" description="Disordered" evidence="1">
    <location>
        <begin position="68"/>
        <end position="111"/>
    </location>
</feature>
<gene>
    <name evidence="2" type="ORF">CSHISOI_07989</name>
</gene>
<dbReference type="EMBL" id="PUHP01000915">
    <property type="protein sequence ID" value="TQN67453.1"/>
    <property type="molecule type" value="Genomic_DNA"/>
</dbReference>
<name>A0A5Q4BKF5_9PEZI</name>
<keyword evidence="3" id="KW-1185">Reference proteome</keyword>
<reference evidence="2 3" key="1">
    <citation type="journal article" date="2019" name="Sci. Rep.">
        <title>Colletotrichum shisoi sp. nov., an anthracnose pathogen of Perilla frutescens in Japan: molecular phylogenetic, morphological and genomic evidence.</title>
        <authorList>
            <person name="Gan P."/>
            <person name="Tsushima A."/>
            <person name="Hiroyama R."/>
            <person name="Narusaka M."/>
            <person name="Takano Y."/>
            <person name="Narusaka Y."/>
            <person name="Kawaradani M."/>
            <person name="Damm U."/>
            <person name="Shirasu K."/>
        </authorList>
    </citation>
    <scope>NUCLEOTIDE SEQUENCE [LARGE SCALE GENOMIC DNA]</scope>
    <source>
        <strain evidence="2 3">PG-2018a</strain>
    </source>
</reference>
<organism evidence="2 3">
    <name type="scientific">Colletotrichum shisoi</name>
    <dbReference type="NCBI Taxonomy" id="2078593"/>
    <lineage>
        <taxon>Eukaryota</taxon>
        <taxon>Fungi</taxon>
        <taxon>Dikarya</taxon>
        <taxon>Ascomycota</taxon>
        <taxon>Pezizomycotina</taxon>
        <taxon>Sordariomycetes</taxon>
        <taxon>Hypocreomycetidae</taxon>
        <taxon>Glomerellales</taxon>
        <taxon>Glomerellaceae</taxon>
        <taxon>Colletotrichum</taxon>
        <taxon>Colletotrichum destructivum species complex</taxon>
    </lineage>
</organism>
<protein>
    <submittedName>
        <fullName evidence="2">Uncharacterized protein</fullName>
    </submittedName>
</protein>
<proteinExistence type="predicted"/>
<sequence length="111" mass="11204">MVLPTEHSDQVSICLSLCDEGTHARTLTLIFGGRAAGADGSVAPFDNVTLGAGVRVVTPVETGAEVRAESAALGADGQDAGGEKEGNSGDSHGDGRGAALDLGGWDRNWRA</sequence>
<feature type="compositionally biased region" description="Basic and acidic residues" evidence="1">
    <location>
        <begin position="81"/>
        <end position="95"/>
    </location>
</feature>
<evidence type="ECO:0000256" key="1">
    <source>
        <dbReference type="SAM" id="MobiDB-lite"/>
    </source>
</evidence>
<comment type="caution">
    <text evidence="2">The sequence shown here is derived from an EMBL/GenBank/DDBJ whole genome shotgun (WGS) entry which is preliminary data.</text>
</comment>